<dbReference type="RefSeq" id="WP_044002924.1">
    <property type="nucleotide sequence ID" value="NZ_CP007145.1"/>
</dbReference>
<dbReference type="OrthoDB" id="793934at2"/>
<sequence>MTERIITLCYRKIIDATSTRPWDKLVFEDTYAELRLQAQLYNPERRFRTYAELLHHASGAGQLPFLVSGVARGYLPQLQGLVPDVVDNLGRHFLKFSRFQFEIINSDLLDKSRHQVAINFYSDPLTWHTTIENLLLVSEAAAEGEEVLTHLVQLQPFLSVYSLHKPSAL</sequence>
<keyword evidence="2" id="KW-1185">Reference proteome</keyword>
<accession>W8FAS1</accession>
<evidence type="ECO:0000313" key="1">
    <source>
        <dbReference type="EMBL" id="AHJ98805.1"/>
    </source>
</evidence>
<dbReference type="STRING" id="1227739.Hsw_3210"/>
<dbReference type="PATRIC" id="fig|1227739.3.peg.3379"/>
<dbReference type="KEGG" id="hsw:Hsw_3210"/>
<dbReference type="eggNOG" id="ENOG50304Q2">
    <property type="taxonomic scope" value="Bacteria"/>
</dbReference>
<dbReference type="HOGENOM" id="CLU_1576365_0_0_10"/>
<name>W8FAS1_9BACT</name>
<dbReference type="Proteomes" id="UP000019423">
    <property type="component" value="Chromosome"/>
</dbReference>
<dbReference type="EMBL" id="CP007145">
    <property type="protein sequence ID" value="AHJ98805.1"/>
    <property type="molecule type" value="Genomic_DNA"/>
</dbReference>
<dbReference type="AlphaFoldDB" id="W8FAS1"/>
<reference evidence="1 2" key="1">
    <citation type="submission" date="2014-01" db="EMBL/GenBank/DDBJ databases">
        <title>Complete genome sequence of ionizing-radiation resistance bacterium Hymenobacter swuensis DY53.</title>
        <authorList>
            <person name="Jung J.-H."/>
            <person name="Jeong S.-W."/>
            <person name="Joe M.-H."/>
            <person name="Cho y.-j."/>
            <person name="Kim M.-K."/>
            <person name="Lim S.-Y."/>
        </authorList>
    </citation>
    <scope>NUCLEOTIDE SEQUENCE [LARGE SCALE GENOMIC DNA]</scope>
    <source>
        <strain evidence="1 2">DY53</strain>
    </source>
</reference>
<gene>
    <name evidence="1" type="ORF">Hsw_3210</name>
</gene>
<evidence type="ECO:0000313" key="2">
    <source>
        <dbReference type="Proteomes" id="UP000019423"/>
    </source>
</evidence>
<protein>
    <submittedName>
        <fullName evidence="1">Uncharacterized protein</fullName>
    </submittedName>
</protein>
<organism evidence="1 2">
    <name type="scientific">Hymenobacter swuensis DY53</name>
    <dbReference type="NCBI Taxonomy" id="1227739"/>
    <lineage>
        <taxon>Bacteria</taxon>
        <taxon>Pseudomonadati</taxon>
        <taxon>Bacteroidota</taxon>
        <taxon>Cytophagia</taxon>
        <taxon>Cytophagales</taxon>
        <taxon>Hymenobacteraceae</taxon>
        <taxon>Hymenobacter</taxon>
    </lineage>
</organism>
<proteinExistence type="predicted"/>